<sequence>MFLEAGRQTPDDLEKFYPAFAFTMKCYQQAFSGPDAAPSPGCVIGGFIKRRTQAVTYRQYVLAPQVRLIA</sequence>
<dbReference type="EMBL" id="AFCJ01000181">
    <property type="protein sequence ID" value="EHC45440.1"/>
    <property type="molecule type" value="Genomic_DNA"/>
</dbReference>
<reference evidence="1 2" key="1">
    <citation type="journal article" date="2011" name="BMC Genomics">
        <title>Genome sequencing reveals diversification of virulence factor content and possible host adaptation in distinct subpopulations of Salmonella enterica.</title>
        <authorList>
            <person name="den Bakker H.C."/>
            <person name="Moreno Switt A.I."/>
            <person name="Govoni G."/>
            <person name="Cummings C.A."/>
            <person name="Ranieri M.L."/>
            <person name="Degoricija L."/>
            <person name="Hoelzer K."/>
            <person name="Rodriguez-Rivera L.D."/>
            <person name="Brown S."/>
            <person name="Bolchacova E."/>
            <person name="Furtado M.R."/>
            <person name="Wiedmann M."/>
        </authorList>
    </citation>
    <scope>NUCLEOTIDE SEQUENCE [LARGE SCALE GENOMIC DNA]</scope>
    <source>
        <strain evidence="1 2">R6-377</strain>
    </source>
</reference>
<evidence type="ECO:0000313" key="1">
    <source>
        <dbReference type="EMBL" id="EHC45440.1"/>
    </source>
</evidence>
<protein>
    <submittedName>
        <fullName evidence="1">Uncharacterized protein</fullName>
    </submittedName>
</protein>
<accession>G5LJE5</accession>
<gene>
    <name evidence="1" type="ORF">LTSEALA_0416</name>
</gene>
<dbReference type="Proteomes" id="UP000004642">
    <property type="component" value="Unassembled WGS sequence"/>
</dbReference>
<organism evidence="1 2">
    <name type="scientific">Salmonella enterica subsp. enterica serovar Alachua str. R6-377</name>
    <dbReference type="NCBI Taxonomy" id="913241"/>
    <lineage>
        <taxon>Bacteria</taxon>
        <taxon>Pseudomonadati</taxon>
        <taxon>Pseudomonadota</taxon>
        <taxon>Gammaproteobacteria</taxon>
        <taxon>Enterobacterales</taxon>
        <taxon>Enterobacteriaceae</taxon>
        <taxon>Salmonella</taxon>
    </lineage>
</organism>
<comment type="caution">
    <text evidence="1">The sequence shown here is derived from an EMBL/GenBank/DDBJ whole genome shotgun (WGS) entry which is preliminary data.</text>
</comment>
<evidence type="ECO:0000313" key="2">
    <source>
        <dbReference type="Proteomes" id="UP000004642"/>
    </source>
</evidence>
<dbReference type="AlphaFoldDB" id="G5LJE5"/>
<proteinExistence type="predicted"/>
<name>G5LJE5_SALET</name>